<name>A0A0V0YGC7_TRIPS</name>
<evidence type="ECO:0000313" key="3">
    <source>
        <dbReference type="Proteomes" id="UP000054815"/>
    </source>
</evidence>
<reference evidence="2 3" key="1">
    <citation type="submission" date="2015-01" db="EMBL/GenBank/DDBJ databases">
        <title>Evolution of Trichinella species and genotypes.</title>
        <authorList>
            <person name="Korhonen P.K."/>
            <person name="Edoardo P."/>
            <person name="Giuseppe L.R."/>
            <person name="Gasser R.B."/>
        </authorList>
    </citation>
    <scope>NUCLEOTIDE SEQUENCE [LARGE SCALE GENOMIC DNA]</scope>
    <source>
        <strain evidence="2">ISS141</strain>
    </source>
</reference>
<comment type="caution">
    <text evidence="2">The sequence shown here is derived from an EMBL/GenBank/DDBJ whole genome shotgun (WGS) entry which is preliminary data.</text>
</comment>
<gene>
    <name evidence="1" type="ORF">T4E_11722</name>
    <name evidence="2" type="ORF">T4E_5656</name>
</gene>
<organism evidence="2 3">
    <name type="scientific">Trichinella pseudospiralis</name>
    <name type="common">Parasitic roundworm</name>
    <dbReference type="NCBI Taxonomy" id="6337"/>
    <lineage>
        <taxon>Eukaryota</taxon>
        <taxon>Metazoa</taxon>
        <taxon>Ecdysozoa</taxon>
        <taxon>Nematoda</taxon>
        <taxon>Enoplea</taxon>
        <taxon>Dorylaimia</taxon>
        <taxon>Trichinellida</taxon>
        <taxon>Trichinellidae</taxon>
        <taxon>Trichinella</taxon>
    </lineage>
</organism>
<dbReference type="Proteomes" id="UP000054815">
    <property type="component" value="Unassembled WGS sequence"/>
</dbReference>
<dbReference type="EMBL" id="JYDU01000015">
    <property type="protein sequence ID" value="KRX99271.1"/>
    <property type="molecule type" value="Genomic_DNA"/>
</dbReference>
<evidence type="ECO:0000313" key="1">
    <source>
        <dbReference type="EMBL" id="KRX99271.1"/>
    </source>
</evidence>
<dbReference type="EMBL" id="JYDU01000015">
    <property type="protein sequence ID" value="KRX99384.1"/>
    <property type="molecule type" value="Genomic_DNA"/>
</dbReference>
<sequence length="119" mass="13092">MRAGNSVHLPSVSLEPEMKCLHSGGQRHASVCLSPAETKKCYPRGREGRHIANVSVKTGNAKMFPQRDNSDEADIAIIENEYPLFGLDGDVAFCLPFRMNVEMRTMSVSVSVKRVPCGK</sequence>
<accession>A0A0V0YGC7</accession>
<protein>
    <submittedName>
        <fullName evidence="2">Uncharacterized protein</fullName>
    </submittedName>
</protein>
<dbReference type="AlphaFoldDB" id="A0A0V0YGC7"/>
<proteinExistence type="predicted"/>
<evidence type="ECO:0000313" key="2">
    <source>
        <dbReference type="EMBL" id="KRX99384.1"/>
    </source>
</evidence>